<evidence type="ECO:0000313" key="4">
    <source>
        <dbReference type="Proteomes" id="UP000252519"/>
    </source>
</evidence>
<protein>
    <submittedName>
        <fullName evidence="3">Uncharacterized protein</fullName>
    </submittedName>
</protein>
<keyword evidence="4" id="KW-1185">Reference proteome</keyword>
<proteinExistence type="predicted"/>
<sequence>MLFTGMRRDLESIQNSEIAESSLQNKVVPETTEKNPISRTDQKDEVNQTLIEELKRERNNLEITVAELKKKLDISPETVQEVKRLEGLLKEKDDELSSMRRQYRQLMRKVEHSLVHLEKQHMRTKRKLEENIMK</sequence>
<feature type="coiled-coil region" evidence="1">
    <location>
        <begin position="47"/>
        <end position="120"/>
    </location>
</feature>
<comment type="caution">
    <text evidence="3">The sequence shown here is derived from an EMBL/GenBank/DDBJ whole genome shotgun (WGS) entry which is preliminary data.</text>
</comment>
<dbReference type="STRING" id="29170.A0A368FK18"/>
<evidence type="ECO:0000256" key="2">
    <source>
        <dbReference type="SAM" id="MobiDB-lite"/>
    </source>
</evidence>
<evidence type="ECO:0000256" key="1">
    <source>
        <dbReference type="SAM" id="Coils"/>
    </source>
</evidence>
<dbReference type="AlphaFoldDB" id="A0A368FK18"/>
<evidence type="ECO:0000313" key="3">
    <source>
        <dbReference type="EMBL" id="RCN32402.1"/>
    </source>
</evidence>
<reference evidence="3 4" key="1">
    <citation type="submission" date="2014-10" db="EMBL/GenBank/DDBJ databases">
        <title>Draft genome of the hookworm Ancylostoma caninum.</title>
        <authorList>
            <person name="Mitreva M."/>
        </authorList>
    </citation>
    <scope>NUCLEOTIDE SEQUENCE [LARGE SCALE GENOMIC DNA]</scope>
    <source>
        <strain evidence="3 4">Baltimore</strain>
    </source>
</reference>
<dbReference type="Proteomes" id="UP000252519">
    <property type="component" value="Unassembled WGS sequence"/>
</dbReference>
<dbReference type="EMBL" id="JOJR01001099">
    <property type="protein sequence ID" value="RCN32402.1"/>
    <property type="molecule type" value="Genomic_DNA"/>
</dbReference>
<name>A0A368FK18_ANCCA</name>
<keyword evidence="1" id="KW-0175">Coiled coil</keyword>
<feature type="region of interest" description="Disordered" evidence="2">
    <location>
        <begin position="21"/>
        <end position="44"/>
    </location>
</feature>
<dbReference type="OrthoDB" id="5860291at2759"/>
<organism evidence="3 4">
    <name type="scientific">Ancylostoma caninum</name>
    <name type="common">Dog hookworm</name>
    <dbReference type="NCBI Taxonomy" id="29170"/>
    <lineage>
        <taxon>Eukaryota</taxon>
        <taxon>Metazoa</taxon>
        <taxon>Ecdysozoa</taxon>
        <taxon>Nematoda</taxon>
        <taxon>Chromadorea</taxon>
        <taxon>Rhabditida</taxon>
        <taxon>Rhabditina</taxon>
        <taxon>Rhabditomorpha</taxon>
        <taxon>Strongyloidea</taxon>
        <taxon>Ancylostomatidae</taxon>
        <taxon>Ancylostomatinae</taxon>
        <taxon>Ancylostoma</taxon>
    </lineage>
</organism>
<accession>A0A368FK18</accession>
<gene>
    <name evidence="3" type="ORF">ANCCAN_21790</name>
</gene>